<dbReference type="Pfam" id="PF04696">
    <property type="entry name" value="Pinin_SDK_memA"/>
    <property type="match status" value="1"/>
</dbReference>
<feature type="region of interest" description="Disordered" evidence="9">
    <location>
        <begin position="37"/>
        <end position="114"/>
    </location>
</feature>
<dbReference type="InterPro" id="IPR039853">
    <property type="entry name" value="Pinin"/>
</dbReference>
<name>A0ABM4GL22_DROKI</name>
<comment type="similarity">
    <text evidence="2">Belongs to the pinin family.</text>
</comment>
<evidence type="ECO:0000256" key="6">
    <source>
        <dbReference type="ARBA" id="ARBA00023187"/>
    </source>
</evidence>
<dbReference type="InterPro" id="IPR006786">
    <property type="entry name" value="Pinin_SDK_MemA"/>
</dbReference>
<dbReference type="PANTHER" id="PTHR12707:SF0">
    <property type="entry name" value="PININ"/>
    <property type="match status" value="1"/>
</dbReference>
<comment type="subcellular location">
    <subcellularLocation>
        <location evidence="1">Nucleus</location>
    </subcellularLocation>
</comment>
<evidence type="ECO:0000256" key="9">
    <source>
        <dbReference type="SAM" id="MobiDB-lite"/>
    </source>
</evidence>
<reference evidence="12" key="1">
    <citation type="submission" date="2025-08" db="UniProtKB">
        <authorList>
            <consortium name="RefSeq"/>
        </authorList>
    </citation>
    <scope>IDENTIFICATION</scope>
    <source>
        <strain evidence="12">14028-0561.14</strain>
        <tissue evidence="12">Whole fly</tissue>
    </source>
</reference>
<accession>A0ABM4GL22</accession>
<evidence type="ECO:0000259" key="10">
    <source>
        <dbReference type="Pfam" id="PF04696"/>
    </source>
</evidence>
<feature type="compositionally biased region" description="Basic and acidic residues" evidence="9">
    <location>
        <begin position="41"/>
        <end position="65"/>
    </location>
</feature>
<sequence length="318" mass="37071">MVNDSGLSTVDDLEKKLNTAKQSLVTLNENIRRISGRVHVHTKDAPHAQQRTDKFKYNQDGKKNNSDSNGGDNRQFMRNGPGNGPFNNKRRIYDSKSATPRFPIEENDGRPPRINSRVIRELPSKKEVVEAQGTDSESRARNRRMFGSLLGTLQKFCQEESRLKSKEDKKAEIEKKVEKQELQERAQLRKERESLFLNRKQKQFEIRRLEYKMARLKDFKSWEATMIYSKNNIRTITKPHLFYRPKAHSAITEKLMSKSKSDADIFIECRREELEAELRNLESMSFMKMESGDSSMMDHSFYDEPDDDDELLGSGPNR</sequence>
<dbReference type="Proteomes" id="UP001652661">
    <property type="component" value="Chromosome 3R"/>
</dbReference>
<dbReference type="PANTHER" id="PTHR12707">
    <property type="entry name" value="PINN"/>
    <property type="match status" value="1"/>
</dbReference>
<evidence type="ECO:0000313" key="11">
    <source>
        <dbReference type="Proteomes" id="UP001652661"/>
    </source>
</evidence>
<evidence type="ECO:0000256" key="2">
    <source>
        <dbReference type="ARBA" id="ARBA00010386"/>
    </source>
</evidence>
<evidence type="ECO:0000256" key="7">
    <source>
        <dbReference type="ARBA" id="ARBA00023242"/>
    </source>
</evidence>
<dbReference type="GeneID" id="108077751"/>
<keyword evidence="3" id="KW-0507">mRNA processing</keyword>
<feature type="region of interest" description="Disordered" evidence="9">
    <location>
        <begin position="292"/>
        <end position="318"/>
    </location>
</feature>
<feature type="domain" description="Pinin/SDK/MemA protein" evidence="10">
    <location>
        <begin position="137"/>
        <end position="260"/>
    </location>
</feature>
<keyword evidence="7" id="KW-0539">Nucleus</keyword>
<evidence type="ECO:0000256" key="8">
    <source>
        <dbReference type="SAM" id="Coils"/>
    </source>
</evidence>
<keyword evidence="8" id="KW-0175">Coiled coil</keyword>
<keyword evidence="11" id="KW-1185">Reference proteome</keyword>
<dbReference type="RefSeq" id="XP_070143409.1">
    <property type="nucleotide sequence ID" value="XM_070287308.1"/>
</dbReference>
<keyword evidence="4" id="KW-0805">Transcription regulation</keyword>
<keyword evidence="6" id="KW-0508">mRNA splicing</keyword>
<gene>
    <name evidence="12" type="primary">Pnn</name>
</gene>
<evidence type="ECO:0000313" key="12">
    <source>
        <dbReference type="RefSeq" id="XP_070143409.1"/>
    </source>
</evidence>
<evidence type="ECO:0000256" key="4">
    <source>
        <dbReference type="ARBA" id="ARBA00023015"/>
    </source>
</evidence>
<evidence type="ECO:0000256" key="1">
    <source>
        <dbReference type="ARBA" id="ARBA00004123"/>
    </source>
</evidence>
<protein>
    <submittedName>
        <fullName evidence="12">Pinin</fullName>
    </submittedName>
</protein>
<keyword evidence="5" id="KW-0804">Transcription</keyword>
<evidence type="ECO:0000256" key="5">
    <source>
        <dbReference type="ARBA" id="ARBA00023163"/>
    </source>
</evidence>
<organism evidence="11 12">
    <name type="scientific">Drosophila kikkawai</name>
    <name type="common">Fruit fly</name>
    <dbReference type="NCBI Taxonomy" id="30033"/>
    <lineage>
        <taxon>Eukaryota</taxon>
        <taxon>Metazoa</taxon>
        <taxon>Ecdysozoa</taxon>
        <taxon>Arthropoda</taxon>
        <taxon>Hexapoda</taxon>
        <taxon>Insecta</taxon>
        <taxon>Pterygota</taxon>
        <taxon>Neoptera</taxon>
        <taxon>Endopterygota</taxon>
        <taxon>Diptera</taxon>
        <taxon>Brachycera</taxon>
        <taxon>Muscomorpha</taxon>
        <taxon>Ephydroidea</taxon>
        <taxon>Drosophilidae</taxon>
        <taxon>Drosophila</taxon>
        <taxon>Sophophora</taxon>
    </lineage>
</organism>
<evidence type="ECO:0000256" key="3">
    <source>
        <dbReference type="ARBA" id="ARBA00022664"/>
    </source>
</evidence>
<feature type="coiled-coil region" evidence="8">
    <location>
        <begin position="163"/>
        <end position="190"/>
    </location>
</feature>
<proteinExistence type="inferred from homology"/>